<keyword evidence="7" id="KW-0630">Potassium</keyword>
<dbReference type="GO" id="GO:0001508">
    <property type="term" value="P:action potential"/>
    <property type="evidence" value="ECO:0007669"/>
    <property type="project" value="TreeGrafter"/>
</dbReference>
<dbReference type="InterPro" id="IPR005821">
    <property type="entry name" value="Ion_trans_dom"/>
</dbReference>
<evidence type="ECO:0000313" key="19">
    <source>
        <dbReference type="Proteomes" id="UP000663829"/>
    </source>
</evidence>
<evidence type="ECO:0000259" key="14">
    <source>
        <dbReference type="SMART" id="SM00225"/>
    </source>
</evidence>
<dbReference type="PANTHER" id="PTHR11537:SF113">
    <property type="entry name" value="POTASSIUM VOLTAGE-GATED CHANNEL PROTEIN SHAKER"/>
    <property type="match status" value="1"/>
</dbReference>
<keyword evidence="6" id="KW-0851">Voltage-gated channel</keyword>
<keyword evidence="2" id="KW-0813">Transport</keyword>
<dbReference type="Proteomes" id="UP000682733">
    <property type="component" value="Unassembled WGS sequence"/>
</dbReference>
<comment type="caution">
    <text evidence="16">The sequence shown here is derived from an EMBL/GenBank/DDBJ whole genome shotgun (WGS) entry which is preliminary data.</text>
</comment>
<feature type="domain" description="BTB" evidence="14">
    <location>
        <begin position="10"/>
        <end position="112"/>
    </location>
</feature>
<keyword evidence="8 13" id="KW-1133">Transmembrane helix</keyword>
<evidence type="ECO:0000313" key="17">
    <source>
        <dbReference type="EMBL" id="CAF3866785.1"/>
    </source>
</evidence>
<dbReference type="GO" id="GO:0005251">
    <property type="term" value="F:delayed rectifier potassium channel activity"/>
    <property type="evidence" value="ECO:0007669"/>
    <property type="project" value="TreeGrafter"/>
</dbReference>
<dbReference type="Proteomes" id="UP000663829">
    <property type="component" value="Unassembled WGS sequence"/>
</dbReference>
<keyword evidence="5" id="KW-0631">Potassium channel</keyword>
<keyword evidence="19" id="KW-1185">Reference proteome</keyword>
<proteinExistence type="predicted"/>
<dbReference type="GO" id="GO:0051260">
    <property type="term" value="P:protein homooligomerization"/>
    <property type="evidence" value="ECO:0007669"/>
    <property type="project" value="InterPro"/>
</dbReference>
<evidence type="ECO:0000256" key="13">
    <source>
        <dbReference type="SAM" id="Phobius"/>
    </source>
</evidence>
<dbReference type="InterPro" id="IPR000210">
    <property type="entry name" value="BTB/POZ_dom"/>
</dbReference>
<dbReference type="OrthoDB" id="415460at2759"/>
<sequence length="589" mass="67712">MATNTKSARNRIHINVSGGHFETHRSTLELYPHTLLGNRKRLKPYYDKVHDEYFFDRHQASFHSILYYYQSQGRLRRPQSVPLDTFLEEVTFFELGLQALQQVRNDENVKETRKIRLPRNRLRRHMWANMEYPEYSISAKIFNFVSMCMILLSCIALAVETLPEYNGLYDNICQIEHERLINQSLKLNLTKISYPICAALFYSPFFIIQTIAVSFFTLEFLVRIISTPSYCDFVKSILNWIDLIAIIPYYITVAITLTDTQNDIDTSSYAGLRLLRMLRFTRVFKVYRIFRHFKTLRVLAAATRESLPDFLIMIAILTLLSFLFGAATYLAENAENGVVFDSIPRATYWGIITITSTGYGDMYPITAAGRVLACLCAFSGTATVGMLASVLVDRYQRVYTRKLYTKENVDEIEFDNYSDDDDRANSDLESEWHNQLKNNVKAADPDARARKEESPRKYNDKESDGFDENPCDVKDESEEMLSNANEKGLIKKNLRACFSITYMADDPENDDPSEEIIERISEMVNEKRLGGTNISLSLIKSNDNGQQTPKFKLESPISNESFPVTTQQRATGRHSLSAYISQESNGLSH</sequence>
<dbReference type="SMART" id="SM00225">
    <property type="entry name" value="BTB"/>
    <property type="match status" value="1"/>
</dbReference>
<dbReference type="InterPro" id="IPR027359">
    <property type="entry name" value="Volt_channel_dom_sf"/>
</dbReference>
<dbReference type="Gene3D" id="3.30.710.10">
    <property type="entry name" value="Potassium Channel Kv1.1, Chain A"/>
    <property type="match status" value="1"/>
</dbReference>
<evidence type="ECO:0000256" key="11">
    <source>
        <dbReference type="ARBA" id="ARBA00023303"/>
    </source>
</evidence>
<dbReference type="InterPro" id="IPR003131">
    <property type="entry name" value="T1-type_BTB"/>
</dbReference>
<evidence type="ECO:0000256" key="6">
    <source>
        <dbReference type="ARBA" id="ARBA00022882"/>
    </source>
</evidence>
<keyword evidence="9" id="KW-0406">Ion transport</keyword>
<keyword evidence="10 13" id="KW-0472">Membrane</keyword>
<evidence type="ECO:0000256" key="7">
    <source>
        <dbReference type="ARBA" id="ARBA00022958"/>
    </source>
</evidence>
<evidence type="ECO:0000256" key="8">
    <source>
        <dbReference type="ARBA" id="ARBA00022989"/>
    </source>
</evidence>
<evidence type="ECO:0000313" key="16">
    <source>
        <dbReference type="EMBL" id="CAF1198257.1"/>
    </source>
</evidence>
<dbReference type="InterPro" id="IPR011333">
    <property type="entry name" value="SKP1/BTB/POZ_sf"/>
</dbReference>
<dbReference type="EMBL" id="CAJNOQ010008477">
    <property type="protein sequence ID" value="CAF1198257.1"/>
    <property type="molecule type" value="Genomic_DNA"/>
</dbReference>
<feature type="region of interest" description="Disordered" evidence="12">
    <location>
        <begin position="435"/>
        <end position="473"/>
    </location>
</feature>
<keyword evidence="3" id="KW-0633">Potassium transport</keyword>
<dbReference type="Proteomes" id="UP000681722">
    <property type="component" value="Unassembled WGS sequence"/>
</dbReference>
<dbReference type="EMBL" id="CAJNOK010010029">
    <property type="protein sequence ID" value="CAF1104491.1"/>
    <property type="molecule type" value="Genomic_DNA"/>
</dbReference>
<dbReference type="EMBL" id="CAJOBC010008476">
    <property type="protein sequence ID" value="CAF3962627.1"/>
    <property type="molecule type" value="Genomic_DNA"/>
</dbReference>
<feature type="transmembrane region" description="Helical" evidence="13">
    <location>
        <begin position="367"/>
        <end position="392"/>
    </location>
</feature>
<feature type="compositionally biased region" description="Polar residues" evidence="12">
    <location>
        <begin position="540"/>
        <end position="549"/>
    </location>
</feature>
<feature type="transmembrane region" description="Helical" evidence="13">
    <location>
        <begin position="237"/>
        <end position="258"/>
    </location>
</feature>
<dbReference type="Gene3D" id="1.10.287.70">
    <property type="match status" value="1"/>
</dbReference>
<gene>
    <name evidence="16" type="ORF">GPM918_LOCUS23582</name>
    <name evidence="15" type="ORF">OVA965_LOCUS19456</name>
    <name evidence="18" type="ORF">SRO942_LOCUS23580</name>
    <name evidence="17" type="ORF">TMI583_LOCUS19497</name>
</gene>
<dbReference type="Pfam" id="PF00520">
    <property type="entry name" value="Ion_trans"/>
    <property type="match status" value="1"/>
</dbReference>
<dbReference type="PANTHER" id="PTHR11537">
    <property type="entry name" value="VOLTAGE-GATED POTASSIUM CHANNEL"/>
    <property type="match status" value="1"/>
</dbReference>
<dbReference type="InterPro" id="IPR003972">
    <property type="entry name" value="K_chnl_volt-dep_Kv1"/>
</dbReference>
<dbReference type="PRINTS" id="PR01496">
    <property type="entry name" value="SHAKERCHANEL"/>
</dbReference>
<evidence type="ECO:0000256" key="2">
    <source>
        <dbReference type="ARBA" id="ARBA00022448"/>
    </source>
</evidence>
<evidence type="ECO:0000256" key="9">
    <source>
        <dbReference type="ARBA" id="ARBA00023065"/>
    </source>
</evidence>
<accession>A0A814W027</accession>
<dbReference type="InterPro" id="IPR028325">
    <property type="entry name" value="VG_K_chnl"/>
</dbReference>
<evidence type="ECO:0000256" key="10">
    <source>
        <dbReference type="ARBA" id="ARBA00023136"/>
    </source>
</evidence>
<evidence type="ECO:0000256" key="5">
    <source>
        <dbReference type="ARBA" id="ARBA00022826"/>
    </source>
</evidence>
<feature type="transmembrane region" description="Helical" evidence="13">
    <location>
        <begin position="192"/>
        <end position="216"/>
    </location>
</feature>
<feature type="transmembrane region" description="Helical" evidence="13">
    <location>
        <begin position="141"/>
        <end position="159"/>
    </location>
</feature>
<feature type="transmembrane region" description="Helical" evidence="13">
    <location>
        <begin position="310"/>
        <end position="331"/>
    </location>
</feature>
<evidence type="ECO:0000256" key="3">
    <source>
        <dbReference type="ARBA" id="ARBA00022538"/>
    </source>
</evidence>
<evidence type="ECO:0000313" key="15">
    <source>
        <dbReference type="EMBL" id="CAF1104491.1"/>
    </source>
</evidence>
<dbReference type="Gene3D" id="1.20.120.350">
    <property type="entry name" value="Voltage-gated potassium channels. Chain C"/>
    <property type="match status" value="1"/>
</dbReference>
<dbReference type="Pfam" id="PF02214">
    <property type="entry name" value="BTB_2"/>
    <property type="match status" value="1"/>
</dbReference>
<dbReference type="Proteomes" id="UP000677228">
    <property type="component" value="Unassembled WGS sequence"/>
</dbReference>
<feature type="region of interest" description="Disordered" evidence="12">
    <location>
        <begin position="540"/>
        <end position="573"/>
    </location>
</feature>
<reference evidence="16" key="1">
    <citation type="submission" date="2021-02" db="EMBL/GenBank/DDBJ databases">
        <authorList>
            <person name="Nowell W R."/>
        </authorList>
    </citation>
    <scope>NUCLEOTIDE SEQUENCE</scope>
</reference>
<evidence type="ECO:0000256" key="12">
    <source>
        <dbReference type="SAM" id="MobiDB-lite"/>
    </source>
</evidence>
<dbReference type="PRINTS" id="PR00169">
    <property type="entry name" value="KCHANNEL"/>
</dbReference>
<keyword evidence="4 13" id="KW-0812">Transmembrane</keyword>
<evidence type="ECO:0000256" key="4">
    <source>
        <dbReference type="ARBA" id="ARBA00022692"/>
    </source>
</evidence>
<dbReference type="SUPFAM" id="SSF54695">
    <property type="entry name" value="POZ domain"/>
    <property type="match status" value="1"/>
</dbReference>
<organism evidence="16 19">
    <name type="scientific">Didymodactylos carnosus</name>
    <dbReference type="NCBI Taxonomy" id="1234261"/>
    <lineage>
        <taxon>Eukaryota</taxon>
        <taxon>Metazoa</taxon>
        <taxon>Spiralia</taxon>
        <taxon>Gnathifera</taxon>
        <taxon>Rotifera</taxon>
        <taxon>Eurotatoria</taxon>
        <taxon>Bdelloidea</taxon>
        <taxon>Philodinida</taxon>
        <taxon>Philodinidae</taxon>
        <taxon>Didymodactylos</taxon>
    </lineage>
</organism>
<dbReference type="EMBL" id="CAJOBA010010539">
    <property type="protein sequence ID" value="CAF3866785.1"/>
    <property type="molecule type" value="Genomic_DNA"/>
</dbReference>
<feature type="compositionally biased region" description="Basic and acidic residues" evidence="12">
    <location>
        <begin position="443"/>
        <end position="464"/>
    </location>
</feature>
<dbReference type="GO" id="GO:0008076">
    <property type="term" value="C:voltage-gated potassium channel complex"/>
    <property type="evidence" value="ECO:0007669"/>
    <property type="project" value="InterPro"/>
</dbReference>
<comment type="subcellular location">
    <subcellularLocation>
        <location evidence="1">Membrane</location>
        <topology evidence="1">Multi-pass membrane protein</topology>
    </subcellularLocation>
</comment>
<dbReference type="AlphaFoldDB" id="A0A814W027"/>
<protein>
    <recommendedName>
        <fullName evidence="14">BTB domain-containing protein</fullName>
    </recommendedName>
</protein>
<evidence type="ECO:0000313" key="18">
    <source>
        <dbReference type="EMBL" id="CAF3962627.1"/>
    </source>
</evidence>
<name>A0A814W027_9BILA</name>
<feature type="compositionally biased region" description="Polar residues" evidence="12">
    <location>
        <begin position="556"/>
        <end position="570"/>
    </location>
</feature>
<keyword evidence="11" id="KW-0407">Ion channel</keyword>
<dbReference type="SUPFAM" id="SSF81324">
    <property type="entry name" value="Voltage-gated potassium channels"/>
    <property type="match status" value="1"/>
</dbReference>
<evidence type="ECO:0000256" key="1">
    <source>
        <dbReference type="ARBA" id="ARBA00004141"/>
    </source>
</evidence>